<sequence>MRNVAQKEWRVNRPSRRFRFEIDQISLLGVLTVMIFAYILFHFIYPIISKGLLW</sequence>
<keyword evidence="1" id="KW-1133">Transmembrane helix</keyword>
<comment type="caution">
    <text evidence="2">The sequence shown here is derived from an EMBL/GenBank/DDBJ whole genome shotgun (WGS) entry which is preliminary data.</text>
</comment>
<keyword evidence="1" id="KW-0812">Transmembrane</keyword>
<dbReference type="RefSeq" id="WP_379840628.1">
    <property type="nucleotide sequence ID" value="NZ_JBHSMA010000001.1"/>
</dbReference>
<reference evidence="3" key="1">
    <citation type="journal article" date="2019" name="Int. J. Syst. Evol. Microbiol.">
        <title>The Global Catalogue of Microorganisms (GCM) 10K type strain sequencing project: providing services to taxonomists for standard genome sequencing and annotation.</title>
        <authorList>
            <consortium name="The Broad Institute Genomics Platform"/>
            <consortium name="The Broad Institute Genome Sequencing Center for Infectious Disease"/>
            <person name="Wu L."/>
            <person name="Ma J."/>
        </authorList>
    </citation>
    <scope>NUCLEOTIDE SEQUENCE [LARGE SCALE GENOMIC DNA]</scope>
    <source>
        <strain evidence="3">CCUG 55250</strain>
    </source>
</reference>
<organism evidence="2 3">
    <name type="scientific">Larkinella bovis</name>
    <dbReference type="NCBI Taxonomy" id="683041"/>
    <lineage>
        <taxon>Bacteria</taxon>
        <taxon>Pseudomonadati</taxon>
        <taxon>Bacteroidota</taxon>
        <taxon>Cytophagia</taxon>
        <taxon>Cytophagales</taxon>
        <taxon>Spirosomataceae</taxon>
        <taxon>Larkinella</taxon>
    </lineage>
</organism>
<name>A0ABW0I333_9BACT</name>
<evidence type="ECO:0000256" key="1">
    <source>
        <dbReference type="SAM" id="Phobius"/>
    </source>
</evidence>
<protein>
    <submittedName>
        <fullName evidence="2">Uncharacterized protein</fullName>
    </submittedName>
</protein>
<proteinExistence type="predicted"/>
<feature type="transmembrane region" description="Helical" evidence="1">
    <location>
        <begin position="25"/>
        <end position="48"/>
    </location>
</feature>
<evidence type="ECO:0000313" key="3">
    <source>
        <dbReference type="Proteomes" id="UP001596106"/>
    </source>
</evidence>
<evidence type="ECO:0000313" key="2">
    <source>
        <dbReference type="EMBL" id="MFC5407936.1"/>
    </source>
</evidence>
<keyword evidence="3" id="KW-1185">Reference proteome</keyword>
<gene>
    <name evidence="2" type="ORF">ACFPMF_01350</name>
</gene>
<dbReference type="EMBL" id="JBHSMA010000001">
    <property type="protein sequence ID" value="MFC5407936.1"/>
    <property type="molecule type" value="Genomic_DNA"/>
</dbReference>
<accession>A0ABW0I333</accession>
<dbReference type="Proteomes" id="UP001596106">
    <property type="component" value="Unassembled WGS sequence"/>
</dbReference>
<keyword evidence="1" id="KW-0472">Membrane</keyword>